<evidence type="ECO:0000256" key="1">
    <source>
        <dbReference type="ARBA" id="ARBA00004651"/>
    </source>
</evidence>
<evidence type="ECO:0000256" key="2">
    <source>
        <dbReference type="ARBA" id="ARBA00010735"/>
    </source>
</evidence>
<evidence type="ECO:0000256" key="8">
    <source>
        <dbReference type="SAM" id="Phobius"/>
    </source>
</evidence>
<dbReference type="AlphaFoldDB" id="A0AA43UAY5"/>
<evidence type="ECO:0000256" key="6">
    <source>
        <dbReference type="ARBA" id="ARBA00022989"/>
    </source>
</evidence>
<dbReference type="Proteomes" id="UP001168575">
    <property type="component" value="Unassembled WGS sequence"/>
</dbReference>
<feature type="transmembrane region" description="Helical" evidence="8">
    <location>
        <begin position="211"/>
        <end position="227"/>
    </location>
</feature>
<dbReference type="GO" id="GO:0005886">
    <property type="term" value="C:plasma membrane"/>
    <property type="evidence" value="ECO:0007669"/>
    <property type="project" value="UniProtKB-SubCell"/>
</dbReference>
<comment type="similarity">
    <text evidence="2">Belongs to the AzlC family.</text>
</comment>
<dbReference type="InterPro" id="IPR011606">
    <property type="entry name" value="Brnchd-chn_aa_trnsp_permease"/>
</dbReference>
<name>A0AA43UAY5_9ACTN</name>
<evidence type="ECO:0000256" key="5">
    <source>
        <dbReference type="ARBA" id="ARBA00022692"/>
    </source>
</evidence>
<feature type="transmembrane region" description="Helical" evidence="8">
    <location>
        <begin position="145"/>
        <end position="176"/>
    </location>
</feature>
<keyword evidence="10" id="KW-1185">Reference proteome</keyword>
<proteinExistence type="inferred from homology"/>
<sequence>MERNDKITLEVLRDSFEAAIPVMLGYVAIGLPCGILSASIGMNWLQVFILSWLFYSGAGQFMIPNMFLAGADLLSVFASVSFVNTRQMLYSAALAPFCSKSRKSRLFWYMATVTDETFGISISKFKEGNWTVERAIFLNEFSHASWTVSCVVGVLLGPIFNIPLVIASFAMTSLFICLVVGSVKTKPSLLAACTAAVAVVVFKNLGLSGPAIFLGAIVGVICGYAFAQLKGDKNELAAEGEAE</sequence>
<keyword evidence="3" id="KW-0813">Transport</keyword>
<feature type="transmembrane region" description="Helical" evidence="8">
    <location>
        <begin position="21"/>
        <end position="54"/>
    </location>
</feature>
<keyword evidence="4" id="KW-1003">Cell membrane</keyword>
<evidence type="ECO:0000256" key="4">
    <source>
        <dbReference type="ARBA" id="ARBA00022475"/>
    </source>
</evidence>
<dbReference type="PANTHER" id="PTHR34979">
    <property type="entry name" value="INNER MEMBRANE PROTEIN YGAZ"/>
    <property type="match status" value="1"/>
</dbReference>
<protein>
    <submittedName>
        <fullName evidence="9">AzlC family ABC transporter permease</fullName>
    </submittedName>
</protein>
<dbReference type="EMBL" id="JAUMVS010000025">
    <property type="protein sequence ID" value="MDO4841542.1"/>
    <property type="molecule type" value="Genomic_DNA"/>
</dbReference>
<dbReference type="Pfam" id="PF03591">
    <property type="entry name" value="AzlC"/>
    <property type="match status" value="1"/>
</dbReference>
<dbReference type="GO" id="GO:1903785">
    <property type="term" value="P:L-valine transmembrane transport"/>
    <property type="evidence" value="ECO:0007669"/>
    <property type="project" value="TreeGrafter"/>
</dbReference>
<organism evidence="9 10">
    <name type="scientific">Phoenicibacter congonensis</name>
    <dbReference type="NCBI Taxonomy" id="1944646"/>
    <lineage>
        <taxon>Bacteria</taxon>
        <taxon>Bacillati</taxon>
        <taxon>Actinomycetota</taxon>
        <taxon>Coriobacteriia</taxon>
        <taxon>Eggerthellales</taxon>
        <taxon>Eggerthellaceae</taxon>
        <taxon>Phoenicibacter</taxon>
    </lineage>
</organism>
<comment type="subcellular location">
    <subcellularLocation>
        <location evidence="1">Cell membrane</location>
        <topology evidence="1">Multi-pass membrane protein</topology>
    </subcellularLocation>
</comment>
<reference evidence="9" key="1">
    <citation type="submission" date="2023-07" db="EMBL/GenBank/DDBJ databases">
        <title>Between Cages and Wild: Unraveling the Impact of Captivity on Animal Microbiomes and Antimicrobial Resistance.</title>
        <authorList>
            <person name="Schmartz G.P."/>
            <person name="Rehner J."/>
            <person name="Schuff M.J."/>
            <person name="Becker S.L."/>
            <person name="Kravczyk M."/>
            <person name="Gurevich A."/>
            <person name="Francke R."/>
            <person name="Mueller R."/>
            <person name="Keller V."/>
            <person name="Keller A."/>
        </authorList>
    </citation>
    <scope>NUCLEOTIDE SEQUENCE</scope>
    <source>
        <strain evidence="9">S12M_St_49</strain>
    </source>
</reference>
<gene>
    <name evidence="9" type="ORF">Q3982_02565</name>
</gene>
<evidence type="ECO:0000313" key="9">
    <source>
        <dbReference type="EMBL" id="MDO4841542.1"/>
    </source>
</evidence>
<comment type="caution">
    <text evidence="9">The sequence shown here is derived from an EMBL/GenBank/DDBJ whole genome shotgun (WGS) entry which is preliminary data.</text>
</comment>
<accession>A0AA43UAY5</accession>
<feature type="transmembrane region" description="Helical" evidence="8">
    <location>
        <begin position="66"/>
        <end position="85"/>
    </location>
</feature>
<keyword evidence="6 8" id="KW-1133">Transmembrane helix</keyword>
<keyword evidence="7 8" id="KW-0472">Membrane</keyword>
<dbReference type="PANTHER" id="PTHR34979:SF1">
    <property type="entry name" value="INNER MEMBRANE PROTEIN YGAZ"/>
    <property type="match status" value="1"/>
</dbReference>
<evidence type="ECO:0000313" key="10">
    <source>
        <dbReference type="Proteomes" id="UP001168575"/>
    </source>
</evidence>
<keyword evidence="5 8" id="KW-0812">Transmembrane</keyword>
<evidence type="ECO:0000256" key="7">
    <source>
        <dbReference type="ARBA" id="ARBA00023136"/>
    </source>
</evidence>
<evidence type="ECO:0000256" key="3">
    <source>
        <dbReference type="ARBA" id="ARBA00022448"/>
    </source>
</evidence>